<feature type="compositionally biased region" description="Basic residues" evidence="1">
    <location>
        <begin position="1"/>
        <end position="19"/>
    </location>
</feature>
<accession>X6LWR4</accession>
<name>X6LWR4_RETFI</name>
<organism evidence="2 3">
    <name type="scientific">Reticulomyxa filosa</name>
    <dbReference type="NCBI Taxonomy" id="46433"/>
    <lineage>
        <taxon>Eukaryota</taxon>
        <taxon>Sar</taxon>
        <taxon>Rhizaria</taxon>
        <taxon>Retaria</taxon>
        <taxon>Foraminifera</taxon>
        <taxon>Monothalamids</taxon>
        <taxon>Reticulomyxidae</taxon>
        <taxon>Reticulomyxa</taxon>
    </lineage>
</organism>
<keyword evidence="3" id="KW-1185">Reference proteome</keyword>
<evidence type="ECO:0000256" key="1">
    <source>
        <dbReference type="SAM" id="MobiDB-lite"/>
    </source>
</evidence>
<dbReference type="EMBL" id="ASPP01027959">
    <property type="protein sequence ID" value="ETO05582.1"/>
    <property type="molecule type" value="Genomic_DNA"/>
</dbReference>
<reference evidence="2 3" key="1">
    <citation type="journal article" date="2013" name="Curr. Biol.">
        <title>The Genome of the Foraminiferan Reticulomyxa filosa.</title>
        <authorList>
            <person name="Glockner G."/>
            <person name="Hulsmann N."/>
            <person name="Schleicher M."/>
            <person name="Noegel A.A."/>
            <person name="Eichinger L."/>
            <person name="Gallinger C."/>
            <person name="Pawlowski J."/>
            <person name="Sierra R."/>
            <person name="Euteneuer U."/>
            <person name="Pillet L."/>
            <person name="Moustafa A."/>
            <person name="Platzer M."/>
            <person name="Groth M."/>
            <person name="Szafranski K."/>
            <person name="Schliwa M."/>
        </authorList>
    </citation>
    <scope>NUCLEOTIDE SEQUENCE [LARGE SCALE GENOMIC DNA]</scope>
</reference>
<proteinExistence type="predicted"/>
<dbReference type="Proteomes" id="UP000023152">
    <property type="component" value="Unassembled WGS sequence"/>
</dbReference>
<protein>
    <submittedName>
        <fullName evidence="2">Uncharacterized protein</fullName>
    </submittedName>
</protein>
<evidence type="ECO:0000313" key="2">
    <source>
        <dbReference type="EMBL" id="ETO05582.1"/>
    </source>
</evidence>
<dbReference type="AlphaFoldDB" id="X6LWR4"/>
<feature type="compositionally biased region" description="Basic and acidic residues" evidence="1">
    <location>
        <begin position="20"/>
        <end position="39"/>
    </location>
</feature>
<gene>
    <name evidence="2" type="ORF">RFI_31813</name>
</gene>
<sequence length="157" mass="18355">MKKKKKKESIKREKSKWKRGGNEKRMKNIEKEKKKKDNNNRSAKTGRSDRGSGSMMDDWICFFKKHVGKISFGYMDCLCLETHKVDNRWSGLFYIARYNYWHTELLKNSIAINLGSKVFLNNCWDGKAPKSMSNFDYSANKQVKLGCYGNNANFTNI</sequence>
<feature type="region of interest" description="Disordered" evidence="1">
    <location>
        <begin position="1"/>
        <end position="52"/>
    </location>
</feature>
<comment type="caution">
    <text evidence="2">The sequence shown here is derived from an EMBL/GenBank/DDBJ whole genome shotgun (WGS) entry which is preliminary data.</text>
</comment>
<evidence type="ECO:0000313" key="3">
    <source>
        <dbReference type="Proteomes" id="UP000023152"/>
    </source>
</evidence>